<feature type="region of interest" description="Disordered" evidence="1">
    <location>
        <begin position="160"/>
        <end position="223"/>
    </location>
</feature>
<sequence length="460" mass="50037">MASSKLSTDTPTSANVAAKSPILNAPKAPASNSSIFTIPTASASVSPSSSSNVSASPPVNSPPNSAYGPWILLGRQRRSVRRDPGGSRSEDPDPEDSEILSEASTIDTWVRHDGSAAPHCTRPASTAALHDLPPFGCDTRTDRHDAPAASTAVLRKPLPVLSGAGSLPRGGKQSLRSNSWIRKGPGFISPNHCNPSATSTSSSSNPTRLAPNSDPMDSSLNNDGDHNTTYFHRVVSSRRCLNKVNSITLADGSVVFDNIQILHAFSYAYSTIWSNLNCQFVDISDAFRFPRLNDCDRASLIAPFSLSEVWNVVKWLPNGKSPGLDGFTGEFYMHYWPILSNPFMKCLTIFHNTAHLPFDWNKTILSFIPKCPNPSTVEDFRPIAPCNLNYRILAKTSVNRLSSMLPKLVSLDQSAFIKGRSIHDDILVAQELAHSMYGSKGKNPYILVRIDIEKAFDKLS</sequence>
<evidence type="ECO:0000259" key="2">
    <source>
        <dbReference type="Pfam" id="PF00078"/>
    </source>
</evidence>
<dbReference type="EMBL" id="CP136896">
    <property type="protein sequence ID" value="WOL13567.1"/>
    <property type="molecule type" value="Genomic_DNA"/>
</dbReference>
<gene>
    <name evidence="3" type="ORF">Cni_G22337</name>
</gene>
<feature type="compositionally biased region" description="Polar residues" evidence="1">
    <location>
        <begin position="30"/>
        <end position="40"/>
    </location>
</feature>
<feature type="region of interest" description="Disordered" evidence="1">
    <location>
        <begin position="1"/>
        <end position="99"/>
    </location>
</feature>
<feature type="compositionally biased region" description="Basic and acidic residues" evidence="1">
    <location>
        <begin position="81"/>
        <end position="91"/>
    </location>
</feature>
<organism evidence="3 4">
    <name type="scientific">Canna indica</name>
    <name type="common">Indian-shot</name>
    <dbReference type="NCBI Taxonomy" id="4628"/>
    <lineage>
        <taxon>Eukaryota</taxon>
        <taxon>Viridiplantae</taxon>
        <taxon>Streptophyta</taxon>
        <taxon>Embryophyta</taxon>
        <taxon>Tracheophyta</taxon>
        <taxon>Spermatophyta</taxon>
        <taxon>Magnoliopsida</taxon>
        <taxon>Liliopsida</taxon>
        <taxon>Zingiberales</taxon>
        <taxon>Cannaceae</taxon>
        <taxon>Canna</taxon>
    </lineage>
</organism>
<dbReference type="AlphaFoldDB" id="A0AAQ3KU21"/>
<dbReference type="Pfam" id="PF00078">
    <property type="entry name" value="RVT_1"/>
    <property type="match status" value="1"/>
</dbReference>
<dbReference type="InterPro" id="IPR000477">
    <property type="entry name" value="RT_dom"/>
</dbReference>
<name>A0AAQ3KU21_9LILI</name>
<dbReference type="PANTHER" id="PTHR19446">
    <property type="entry name" value="REVERSE TRANSCRIPTASES"/>
    <property type="match status" value="1"/>
</dbReference>
<feature type="compositionally biased region" description="Low complexity" evidence="1">
    <location>
        <begin position="194"/>
        <end position="207"/>
    </location>
</feature>
<evidence type="ECO:0000313" key="4">
    <source>
        <dbReference type="Proteomes" id="UP001327560"/>
    </source>
</evidence>
<accession>A0AAQ3KU21</accession>
<keyword evidence="4" id="KW-1185">Reference proteome</keyword>
<dbReference type="SUPFAM" id="SSF56672">
    <property type="entry name" value="DNA/RNA polymerases"/>
    <property type="match status" value="1"/>
</dbReference>
<evidence type="ECO:0000313" key="3">
    <source>
        <dbReference type="EMBL" id="WOL13567.1"/>
    </source>
</evidence>
<evidence type="ECO:0000256" key="1">
    <source>
        <dbReference type="SAM" id="MobiDB-lite"/>
    </source>
</evidence>
<proteinExistence type="predicted"/>
<dbReference type="InterPro" id="IPR043502">
    <property type="entry name" value="DNA/RNA_pol_sf"/>
</dbReference>
<feature type="compositionally biased region" description="Low complexity" evidence="1">
    <location>
        <begin position="41"/>
        <end position="66"/>
    </location>
</feature>
<protein>
    <recommendedName>
        <fullName evidence="2">Reverse transcriptase domain-containing protein</fullName>
    </recommendedName>
</protein>
<feature type="domain" description="Reverse transcriptase" evidence="2">
    <location>
        <begin position="375"/>
        <end position="458"/>
    </location>
</feature>
<dbReference type="Proteomes" id="UP001327560">
    <property type="component" value="Chromosome 7"/>
</dbReference>
<feature type="compositionally biased region" description="Polar residues" evidence="1">
    <location>
        <begin position="1"/>
        <end position="15"/>
    </location>
</feature>
<reference evidence="3 4" key="1">
    <citation type="submission" date="2023-10" db="EMBL/GenBank/DDBJ databases">
        <title>Chromosome-scale genome assembly provides insights into flower coloration mechanisms of Canna indica.</title>
        <authorList>
            <person name="Li C."/>
        </authorList>
    </citation>
    <scope>NUCLEOTIDE SEQUENCE [LARGE SCALE GENOMIC DNA]</scope>
    <source>
        <tissue evidence="3">Flower</tissue>
    </source>
</reference>